<sequence>MSSLFRCHSVKPYRARHLSHEAIFTTFMAWSSFPQASSISDAEKPNLTELNPPFAMQLVRQVNFGPLESKRHFALAGASSRTFVEIAEGDLIQANFQKLDSHVHTRTPPSAVR</sequence>
<evidence type="ECO:0000313" key="1">
    <source>
        <dbReference type="EMBL" id="POR39678.1"/>
    </source>
</evidence>
<gene>
    <name evidence="1" type="ORF">TPAR_00130</name>
</gene>
<dbReference type="STRING" id="94208.A0A2S4LB75"/>
<evidence type="ECO:0000313" key="2">
    <source>
        <dbReference type="Proteomes" id="UP000237481"/>
    </source>
</evidence>
<dbReference type="Proteomes" id="UP000237481">
    <property type="component" value="Unassembled WGS sequence"/>
</dbReference>
<name>A0A2S4LB75_9HYPO</name>
<accession>A0A2S4LB75</accession>
<dbReference type="EMBL" id="PKSG01000015">
    <property type="protein sequence ID" value="POR39678.1"/>
    <property type="molecule type" value="Genomic_DNA"/>
</dbReference>
<dbReference type="OrthoDB" id="10264507at2759"/>
<comment type="caution">
    <text evidence="1">The sequence shown here is derived from an EMBL/GenBank/DDBJ whole genome shotgun (WGS) entry which is preliminary data.</text>
</comment>
<organism evidence="1 2">
    <name type="scientific">Tolypocladium paradoxum</name>
    <dbReference type="NCBI Taxonomy" id="94208"/>
    <lineage>
        <taxon>Eukaryota</taxon>
        <taxon>Fungi</taxon>
        <taxon>Dikarya</taxon>
        <taxon>Ascomycota</taxon>
        <taxon>Pezizomycotina</taxon>
        <taxon>Sordariomycetes</taxon>
        <taxon>Hypocreomycetidae</taxon>
        <taxon>Hypocreales</taxon>
        <taxon>Ophiocordycipitaceae</taxon>
        <taxon>Tolypocladium</taxon>
    </lineage>
</organism>
<dbReference type="AlphaFoldDB" id="A0A2S4LB75"/>
<proteinExistence type="predicted"/>
<protein>
    <submittedName>
        <fullName evidence="1">Uncharacterized protein</fullName>
    </submittedName>
</protein>
<keyword evidence="2" id="KW-1185">Reference proteome</keyword>
<reference evidence="1 2" key="1">
    <citation type="submission" date="2018-01" db="EMBL/GenBank/DDBJ databases">
        <title>Harnessing the power of phylogenomics to disentangle the directionality and signatures of interkingdom host jumping in the parasitic fungal genus Tolypocladium.</title>
        <authorList>
            <person name="Quandt C.A."/>
            <person name="Patterson W."/>
            <person name="Spatafora J.W."/>
        </authorList>
    </citation>
    <scope>NUCLEOTIDE SEQUENCE [LARGE SCALE GENOMIC DNA]</scope>
    <source>
        <strain evidence="1 2">NRBC 100945</strain>
    </source>
</reference>